<dbReference type="PhylomeDB" id="A0A0G4HSJ0"/>
<feature type="chain" id="PRO_5005191797" evidence="1">
    <location>
        <begin position="19"/>
        <end position="295"/>
    </location>
</feature>
<dbReference type="EMBL" id="CDMZ01003703">
    <property type="protein sequence ID" value="CEM47300.1"/>
    <property type="molecule type" value="Genomic_DNA"/>
</dbReference>
<dbReference type="SUPFAM" id="SSF48403">
    <property type="entry name" value="Ankyrin repeat"/>
    <property type="match status" value="1"/>
</dbReference>
<dbReference type="Gene3D" id="1.25.40.20">
    <property type="entry name" value="Ankyrin repeat-containing domain"/>
    <property type="match status" value="1"/>
</dbReference>
<protein>
    <submittedName>
        <fullName evidence="2">Uncharacterized protein</fullName>
    </submittedName>
</protein>
<sequence length="295" mass="32319">MCCLALAYFVIQPEAVVALLAARETALGGKEGMNIIRLAFEGTVGWSVKFGRKEAEQRLIETLKTLAEKEAELSRETRSGDLLGQALIEACERSMEGVVVSLLQMGVSPKRMKAGASVPLVVCLRKRKWSMAKRLLKGEADPNEADERGVSAVEAYLKAAEAYLKAAAGQQRDQLGLTVLEEMAKVGANFNAPLQDGHTPMSFAIIEMKLKDEADFLFHNGASLQGKRRGEGEEDVRGLLMTCILTHQWALAKWLLAWGADPNEFSISRKRGVCIASLPLVKAMESLQRRLLTTC</sequence>
<reference evidence="2" key="1">
    <citation type="submission" date="2014-11" db="EMBL/GenBank/DDBJ databases">
        <authorList>
            <person name="Otto D Thomas"/>
            <person name="Naeem Raeece"/>
        </authorList>
    </citation>
    <scope>NUCLEOTIDE SEQUENCE</scope>
</reference>
<feature type="signal peptide" evidence="1">
    <location>
        <begin position="1"/>
        <end position="18"/>
    </location>
</feature>
<gene>
    <name evidence="2" type="ORF">Cvel_31032</name>
</gene>
<proteinExistence type="predicted"/>
<organism evidence="2">
    <name type="scientific">Chromera velia CCMP2878</name>
    <dbReference type="NCBI Taxonomy" id="1169474"/>
    <lineage>
        <taxon>Eukaryota</taxon>
        <taxon>Sar</taxon>
        <taxon>Alveolata</taxon>
        <taxon>Colpodellida</taxon>
        <taxon>Chromeraceae</taxon>
        <taxon>Chromera</taxon>
    </lineage>
</organism>
<name>A0A0G4HSJ0_9ALVE</name>
<accession>A0A0G4HSJ0</accession>
<keyword evidence="1" id="KW-0732">Signal</keyword>
<dbReference type="VEuPathDB" id="CryptoDB:Cvel_31032"/>
<dbReference type="AlphaFoldDB" id="A0A0G4HSJ0"/>
<evidence type="ECO:0000256" key="1">
    <source>
        <dbReference type="SAM" id="SignalP"/>
    </source>
</evidence>
<evidence type="ECO:0000313" key="2">
    <source>
        <dbReference type="EMBL" id="CEM47300.1"/>
    </source>
</evidence>
<dbReference type="InterPro" id="IPR036770">
    <property type="entry name" value="Ankyrin_rpt-contain_sf"/>
</dbReference>